<dbReference type="InterPro" id="IPR014284">
    <property type="entry name" value="RNA_pol_sigma-70_dom"/>
</dbReference>
<dbReference type="InterPro" id="IPR036388">
    <property type="entry name" value="WH-like_DNA-bd_sf"/>
</dbReference>
<dbReference type="RefSeq" id="WP_068961296.1">
    <property type="nucleotide sequence ID" value="NZ_CAJTAP010000048.1"/>
</dbReference>
<dbReference type="InterPro" id="IPR007627">
    <property type="entry name" value="RNA_pol_sigma70_r2"/>
</dbReference>
<dbReference type="InterPro" id="IPR013324">
    <property type="entry name" value="RNA_pol_sigma_r3/r4-like"/>
</dbReference>
<accession>A0A1Z2XHJ0</accession>
<dbReference type="EMBL" id="SRYD01000075">
    <property type="protein sequence ID" value="TGY69336.1"/>
    <property type="molecule type" value="Genomic_DNA"/>
</dbReference>
<evidence type="ECO:0000313" key="8">
    <source>
        <dbReference type="EMBL" id="TGY69336.1"/>
    </source>
</evidence>
<dbReference type="AlphaFoldDB" id="A0A1B1SB33"/>
<evidence type="ECO:0000256" key="2">
    <source>
        <dbReference type="ARBA" id="ARBA00023015"/>
    </source>
</evidence>
<dbReference type="Pfam" id="PF04542">
    <property type="entry name" value="Sigma70_r2"/>
    <property type="match status" value="1"/>
</dbReference>
<keyword evidence="2" id="KW-0805">Transcription regulation</keyword>
<dbReference type="Proteomes" id="UP000186351">
    <property type="component" value="Chromosome"/>
</dbReference>
<dbReference type="SUPFAM" id="SSF88659">
    <property type="entry name" value="Sigma3 and sigma4 domains of RNA polymerase sigma factors"/>
    <property type="match status" value="1"/>
</dbReference>
<evidence type="ECO:0000256" key="3">
    <source>
        <dbReference type="ARBA" id="ARBA00023082"/>
    </source>
</evidence>
<feature type="domain" description="RNA polymerase sigma-70 region 2" evidence="5">
    <location>
        <begin position="24"/>
        <end position="89"/>
    </location>
</feature>
<dbReference type="GO" id="GO:0003677">
    <property type="term" value="F:DNA binding"/>
    <property type="evidence" value="ECO:0007669"/>
    <property type="project" value="InterPro"/>
</dbReference>
<reference evidence="7" key="2">
    <citation type="submission" date="2017-04" db="EMBL/GenBank/DDBJ databases">
        <title>Complete Genome Sequences of Twelve Strains of a Stable Defined Moderately Diverse Mouse Microbiota 2 (sDMDMm2).</title>
        <authorList>
            <person name="Uchimura Y."/>
            <person name="Wyss M."/>
            <person name="Brugiroux S."/>
            <person name="Limenitakis J.P."/>
            <person name="Stecher B."/>
            <person name="McCoy K.D."/>
            <person name="Macpherson A.J."/>
        </authorList>
    </citation>
    <scope>NUCLEOTIDE SEQUENCE</scope>
    <source>
        <strain evidence="7">YL27</strain>
    </source>
</reference>
<dbReference type="InterPro" id="IPR039425">
    <property type="entry name" value="RNA_pol_sigma-70-like"/>
</dbReference>
<evidence type="ECO:0000259" key="5">
    <source>
        <dbReference type="Pfam" id="PF04542"/>
    </source>
</evidence>
<dbReference type="GO" id="GO:0016987">
    <property type="term" value="F:sigma factor activity"/>
    <property type="evidence" value="ECO:0007669"/>
    <property type="project" value="UniProtKB-KW"/>
</dbReference>
<evidence type="ECO:0000259" key="6">
    <source>
        <dbReference type="Pfam" id="PF08281"/>
    </source>
</evidence>
<keyword evidence="3" id="KW-0731">Sigma factor</keyword>
<evidence type="ECO:0000313" key="10">
    <source>
        <dbReference type="Proteomes" id="UP000306630"/>
    </source>
</evidence>
<evidence type="ECO:0000313" key="7">
    <source>
        <dbReference type="EMBL" id="ANU64003.1"/>
    </source>
</evidence>
<keyword evidence="4" id="KW-0804">Transcription</keyword>
<dbReference type="InterPro" id="IPR013249">
    <property type="entry name" value="RNA_pol_sigma70_r4_t2"/>
</dbReference>
<gene>
    <name evidence="7" type="ORF">A4V02_09950</name>
    <name evidence="8" type="ORF">E5333_14030</name>
</gene>
<dbReference type="GO" id="GO:0006352">
    <property type="term" value="P:DNA-templated transcription initiation"/>
    <property type="evidence" value="ECO:0007669"/>
    <property type="project" value="InterPro"/>
</dbReference>
<dbReference type="Gene3D" id="1.10.10.10">
    <property type="entry name" value="Winged helix-like DNA-binding domain superfamily/Winged helix DNA-binding domain"/>
    <property type="match status" value="1"/>
</dbReference>
<dbReference type="EMBL" id="CP015402">
    <property type="protein sequence ID" value="ANU64003.1"/>
    <property type="molecule type" value="Genomic_DNA"/>
</dbReference>
<dbReference type="PANTHER" id="PTHR43133">
    <property type="entry name" value="RNA POLYMERASE ECF-TYPE SIGMA FACTO"/>
    <property type="match status" value="1"/>
</dbReference>
<proteinExistence type="inferred from homology"/>
<dbReference type="Gene3D" id="1.10.1740.10">
    <property type="match status" value="1"/>
</dbReference>
<dbReference type="InterPro" id="IPR014327">
    <property type="entry name" value="RNA_pol_sigma70_bacteroid"/>
</dbReference>
<comment type="similarity">
    <text evidence="1">Belongs to the sigma-70 factor family. ECF subfamily.</text>
</comment>
<reference evidence="8 10" key="3">
    <citation type="submission" date="2019-04" db="EMBL/GenBank/DDBJ databases">
        <title>Microbes associate with the intestines of laboratory mice.</title>
        <authorList>
            <person name="Navarre W."/>
            <person name="Wong E."/>
            <person name="Huang K."/>
            <person name="Tropini C."/>
            <person name="Ng K."/>
            <person name="Yu B."/>
        </authorList>
    </citation>
    <scope>NUCLEOTIDE SEQUENCE [LARGE SCALE GENOMIC DNA]</scope>
    <source>
        <strain evidence="8 10">NM06_A21</strain>
    </source>
</reference>
<keyword evidence="9" id="KW-1185">Reference proteome</keyword>
<dbReference type="NCBIfam" id="TIGR02937">
    <property type="entry name" value="sigma70-ECF"/>
    <property type="match status" value="1"/>
</dbReference>
<dbReference type="Proteomes" id="UP000306630">
    <property type="component" value="Unassembled WGS sequence"/>
</dbReference>
<dbReference type="SUPFAM" id="SSF88946">
    <property type="entry name" value="Sigma2 domain of RNA polymerase sigma factors"/>
    <property type="match status" value="1"/>
</dbReference>
<dbReference type="InterPro" id="IPR013325">
    <property type="entry name" value="RNA_pol_sigma_r2"/>
</dbReference>
<dbReference type="Pfam" id="PF08281">
    <property type="entry name" value="Sigma70_r4_2"/>
    <property type="match status" value="1"/>
</dbReference>
<dbReference type="KEGG" id="pary:A4V02_09950"/>
<dbReference type="STRING" id="1796646.A4V02_09950"/>
<evidence type="ECO:0000313" key="9">
    <source>
        <dbReference type="Proteomes" id="UP000186351"/>
    </source>
</evidence>
<dbReference type="GeneID" id="65537190"/>
<dbReference type="NCBIfam" id="TIGR02985">
    <property type="entry name" value="Sig70_bacteroi1"/>
    <property type="match status" value="1"/>
</dbReference>
<evidence type="ECO:0000256" key="1">
    <source>
        <dbReference type="ARBA" id="ARBA00010641"/>
    </source>
</evidence>
<dbReference type="OrthoDB" id="1342792at2"/>
<evidence type="ECO:0000256" key="4">
    <source>
        <dbReference type="ARBA" id="ARBA00023163"/>
    </source>
</evidence>
<accession>A0A1B1SB33</accession>
<dbReference type="PANTHER" id="PTHR43133:SF46">
    <property type="entry name" value="RNA POLYMERASE SIGMA-70 FACTOR ECF SUBFAMILY"/>
    <property type="match status" value="1"/>
</dbReference>
<reference evidence="9" key="1">
    <citation type="submission" date="2016-04" db="EMBL/GenBank/DDBJ databases">
        <title>Complete Genome Sequences of Twelve Strains of a Stable Defined Moderately Diverse Mouse Microbiota 2 (sDMDMm2).</title>
        <authorList>
            <person name="Uchimura Y."/>
            <person name="Wyss M."/>
            <person name="Brugiroux S."/>
            <person name="Limenitakis J.P."/>
            <person name="Stecher B."/>
            <person name="McCoy K.D."/>
            <person name="Macpherson A.J."/>
        </authorList>
    </citation>
    <scope>NUCLEOTIDE SEQUENCE [LARGE SCALE GENOMIC DNA]</scope>
    <source>
        <strain evidence="9">YL27</strain>
    </source>
</reference>
<name>A0A1B1SB33_9BACT</name>
<feature type="domain" description="RNA polymerase sigma factor 70 region 4 type 2" evidence="6">
    <location>
        <begin position="121"/>
        <end position="172"/>
    </location>
</feature>
<sequence>MSSTEESRLILELRSGSDKAFNALYQRYVSQLYYFSLRYTKSACDAEEIVHDVFVRLWNIRGHIKSTESLRPLLFVMAKHYLINAFRSNVNSCVYEDYLNYTDIIDDSASHKMEYDEFCVQLSDALNRLPEKQRRAIELSRFEGKSVNEIAEILNISKQTVYNNIHMGLKRLKCLLEGLTLLAIVGANSILK</sequence>
<dbReference type="CDD" id="cd06171">
    <property type="entry name" value="Sigma70_r4"/>
    <property type="match status" value="1"/>
</dbReference>
<protein>
    <submittedName>
        <fullName evidence="8">RNA polymerase sigma-70 factor</fullName>
    </submittedName>
</protein>
<organism evidence="7 9">
    <name type="scientific">Muribaculum intestinale</name>
    <dbReference type="NCBI Taxonomy" id="1796646"/>
    <lineage>
        <taxon>Bacteria</taxon>
        <taxon>Pseudomonadati</taxon>
        <taxon>Bacteroidota</taxon>
        <taxon>Bacteroidia</taxon>
        <taxon>Bacteroidales</taxon>
        <taxon>Muribaculaceae</taxon>
        <taxon>Muribaculum</taxon>
    </lineage>
</organism>